<feature type="region of interest" description="Disordered" evidence="1">
    <location>
        <begin position="73"/>
        <end position="95"/>
    </location>
</feature>
<organism evidence="2 3">
    <name type="scientific">Gopherus agassizii</name>
    <name type="common">Agassiz's desert tortoise</name>
    <dbReference type="NCBI Taxonomy" id="38772"/>
    <lineage>
        <taxon>Eukaryota</taxon>
        <taxon>Metazoa</taxon>
        <taxon>Chordata</taxon>
        <taxon>Craniata</taxon>
        <taxon>Vertebrata</taxon>
        <taxon>Euteleostomi</taxon>
        <taxon>Archelosauria</taxon>
        <taxon>Testudinata</taxon>
        <taxon>Testudines</taxon>
        <taxon>Cryptodira</taxon>
        <taxon>Durocryptodira</taxon>
        <taxon>Testudinoidea</taxon>
        <taxon>Testudinidae</taxon>
        <taxon>Gopherus</taxon>
    </lineage>
</organism>
<evidence type="ECO:0000313" key="2">
    <source>
        <dbReference type="Ensembl" id="ENSGAGP00000019404.1"/>
    </source>
</evidence>
<proteinExistence type="predicted"/>
<reference evidence="2" key="3">
    <citation type="submission" date="2025-09" db="UniProtKB">
        <authorList>
            <consortium name="Ensembl"/>
        </authorList>
    </citation>
    <scope>IDENTIFICATION</scope>
</reference>
<reference evidence="3" key="1">
    <citation type="journal article" date="2017" name="PLoS ONE">
        <title>The Agassiz's desert tortoise genome provides a resource for the conservation of a threatened species.</title>
        <authorList>
            <person name="Tollis M."/>
            <person name="DeNardo D.F."/>
            <person name="Cornelius J.A."/>
            <person name="Dolby G.A."/>
            <person name="Edwards T."/>
            <person name="Henen B.T."/>
            <person name="Karl A.E."/>
            <person name="Murphy R.W."/>
            <person name="Kusumi K."/>
        </authorList>
    </citation>
    <scope>NUCLEOTIDE SEQUENCE [LARGE SCALE GENOMIC DNA]</scope>
</reference>
<keyword evidence="3" id="KW-1185">Reference proteome</keyword>
<sequence>MHDHQQGGAGDQDELQGPEADVGDREEVVITDVGAAGRHHVDQEAEDEDHGEPDAPEGRGVLVHPAQELLEPGPIHPLITIGGEGQHDVGARVQG</sequence>
<feature type="region of interest" description="Disordered" evidence="1">
    <location>
        <begin position="1"/>
        <end position="59"/>
    </location>
</feature>
<reference evidence="2" key="2">
    <citation type="submission" date="2025-08" db="UniProtKB">
        <authorList>
            <consortium name="Ensembl"/>
        </authorList>
    </citation>
    <scope>IDENTIFICATION</scope>
</reference>
<evidence type="ECO:0000313" key="3">
    <source>
        <dbReference type="Proteomes" id="UP000291020"/>
    </source>
</evidence>
<feature type="compositionally biased region" description="Basic and acidic residues" evidence="1">
    <location>
        <begin position="85"/>
        <end position="95"/>
    </location>
</feature>
<evidence type="ECO:0000256" key="1">
    <source>
        <dbReference type="SAM" id="MobiDB-lite"/>
    </source>
</evidence>
<protein>
    <submittedName>
        <fullName evidence="2">Uncharacterized protein</fullName>
    </submittedName>
</protein>
<accession>A0A452HW69</accession>
<dbReference type="Ensembl" id="ENSGAGT00000022101.1">
    <property type="protein sequence ID" value="ENSGAGP00000019404.1"/>
    <property type="gene ID" value="ENSGAGG00000014320.1"/>
</dbReference>
<dbReference type="Proteomes" id="UP000291020">
    <property type="component" value="Unassembled WGS sequence"/>
</dbReference>
<name>A0A452HW69_9SAUR</name>
<dbReference type="AlphaFoldDB" id="A0A452HW69"/>